<dbReference type="InterPro" id="IPR001245">
    <property type="entry name" value="Ser-Thr/Tyr_kinase_cat_dom"/>
</dbReference>
<organism evidence="2 3">
    <name type="scientific">Monoraphidium neglectum</name>
    <dbReference type="NCBI Taxonomy" id="145388"/>
    <lineage>
        <taxon>Eukaryota</taxon>
        <taxon>Viridiplantae</taxon>
        <taxon>Chlorophyta</taxon>
        <taxon>core chlorophytes</taxon>
        <taxon>Chlorophyceae</taxon>
        <taxon>CS clade</taxon>
        <taxon>Sphaeropleales</taxon>
        <taxon>Selenastraceae</taxon>
        <taxon>Monoraphidium</taxon>
    </lineage>
</organism>
<keyword evidence="3" id="KW-1185">Reference proteome</keyword>
<dbReference type="OrthoDB" id="544619at2759"/>
<dbReference type="Proteomes" id="UP000054498">
    <property type="component" value="Unassembled WGS sequence"/>
</dbReference>
<evidence type="ECO:0000259" key="1">
    <source>
        <dbReference type="PROSITE" id="PS50011"/>
    </source>
</evidence>
<keyword evidence="2" id="KW-0418">Kinase</keyword>
<dbReference type="STRING" id="145388.A0A0D2M5Y8"/>
<evidence type="ECO:0000313" key="2">
    <source>
        <dbReference type="EMBL" id="KIY98864.1"/>
    </source>
</evidence>
<dbReference type="GeneID" id="25741972"/>
<dbReference type="SUPFAM" id="SSF56112">
    <property type="entry name" value="Protein kinase-like (PK-like)"/>
    <property type="match status" value="1"/>
</dbReference>
<sequence length="254" mass="26481">MPPPKSPQTQDAIDKGWLRGSPACCDGDADLLAVLTTAREIAAAMSYLHDLDIVHGDLSSFNVLLTSASTEAARASRGFSAKVSDFGLSRCLDQKGRVERATCGTITHMAPEVLERGELSKAADVYSFGVVLWQMCAGRRAWAGLTHAAIVKAVCAEGRRLEFGPETHEGVALLAQACMARDPQERPSFREVLEVLEPLGAALVSSAAHLHLSVSSGRGRVTSGGGGGAGDAAAAGAGAVMGEELHHWGLAPLK</sequence>
<accession>A0A0D2M5Y8</accession>
<dbReference type="GO" id="GO:0004674">
    <property type="term" value="F:protein serine/threonine kinase activity"/>
    <property type="evidence" value="ECO:0007669"/>
    <property type="project" value="TreeGrafter"/>
</dbReference>
<dbReference type="InterPro" id="IPR011009">
    <property type="entry name" value="Kinase-like_dom_sf"/>
</dbReference>
<dbReference type="PROSITE" id="PS50011">
    <property type="entry name" value="PROTEIN_KINASE_DOM"/>
    <property type="match status" value="1"/>
</dbReference>
<dbReference type="AlphaFoldDB" id="A0A0D2M5Y8"/>
<dbReference type="KEGG" id="mng:MNEG_9097"/>
<keyword evidence="2" id="KW-0808">Transferase</keyword>
<dbReference type="Gene3D" id="1.10.510.10">
    <property type="entry name" value="Transferase(Phosphotransferase) domain 1"/>
    <property type="match status" value="1"/>
</dbReference>
<dbReference type="InterPro" id="IPR051681">
    <property type="entry name" value="Ser/Thr_Kinases-Pseudokinases"/>
</dbReference>
<proteinExistence type="predicted"/>
<dbReference type="Pfam" id="PF07714">
    <property type="entry name" value="PK_Tyr_Ser-Thr"/>
    <property type="match status" value="1"/>
</dbReference>
<name>A0A0D2M5Y8_9CHLO</name>
<evidence type="ECO:0000313" key="3">
    <source>
        <dbReference type="Proteomes" id="UP000054498"/>
    </source>
</evidence>
<gene>
    <name evidence="2" type="ORF">MNEG_9097</name>
</gene>
<feature type="domain" description="Protein kinase" evidence="1">
    <location>
        <begin position="1"/>
        <end position="200"/>
    </location>
</feature>
<dbReference type="RefSeq" id="XP_013897884.1">
    <property type="nucleotide sequence ID" value="XM_014042430.1"/>
</dbReference>
<dbReference type="PANTHER" id="PTHR44329">
    <property type="entry name" value="SERINE/THREONINE-PROTEIN KINASE TNNI3K-RELATED"/>
    <property type="match status" value="1"/>
</dbReference>
<dbReference type="InterPro" id="IPR000719">
    <property type="entry name" value="Prot_kinase_dom"/>
</dbReference>
<dbReference type="EMBL" id="KK102037">
    <property type="protein sequence ID" value="KIY98864.1"/>
    <property type="molecule type" value="Genomic_DNA"/>
</dbReference>
<dbReference type="PANTHER" id="PTHR44329:SF214">
    <property type="entry name" value="PROTEIN KINASE DOMAIN-CONTAINING PROTEIN"/>
    <property type="match status" value="1"/>
</dbReference>
<protein>
    <submittedName>
        <fullName evidence="2">Mitogen-activated protein kinase kinase kinase 11</fullName>
    </submittedName>
</protein>
<dbReference type="GO" id="GO:0005524">
    <property type="term" value="F:ATP binding"/>
    <property type="evidence" value="ECO:0007669"/>
    <property type="project" value="InterPro"/>
</dbReference>
<reference evidence="2 3" key="1">
    <citation type="journal article" date="2013" name="BMC Genomics">
        <title>Reconstruction of the lipid metabolism for the microalga Monoraphidium neglectum from its genome sequence reveals characteristics suitable for biofuel production.</title>
        <authorList>
            <person name="Bogen C."/>
            <person name="Al-Dilaimi A."/>
            <person name="Albersmeier A."/>
            <person name="Wichmann J."/>
            <person name="Grundmann M."/>
            <person name="Rupp O."/>
            <person name="Lauersen K.J."/>
            <person name="Blifernez-Klassen O."/>
            <person name="Kalinowski J."/>
            <person name="Goesmann A."/>
            <person name="Mussgnug J.H."/>
            <person name="Kruse O."/>
        </authorList>
    </citation>
    <scope>NUCLEOTIDE SEQUENCE [LARGE SCALE GENOMIC DNA]</scope>
    <source>
        <strain evidence="2 3">SAG 48.87</strain>
    </source>
</reference>